<reference evidence="4 5" key="1">
    <citation type="submission" date="2024-03" db="EMBL/GenBank/DDBJ databases">
        <title>Sulfurimonas sp. HSL3-1.</title>
        <authorList>
            <person name="Wang S."/>
        </authorList>
    </citation>
    <scope>NUCLEOTIDE SEQUENCE [LARGE SCALE GENOMIC DNA]</scope>
    <source>
        <strain evidence="4 5">HSL3-1</strain>
    </source>
</reference>
<dbReference type="EMBL" id="CP147920">
    <property type="protein sequence ID" value="XAU14411.1"/>
    <property type="molecule type" value="Genomic_DNA"/>
</dbReference>
<dbReference type="CDD" id="cd07034">
    <property type="entry name" value="TPP_PYR_PFOR_IOR-alpha_like"/>
    <property type="match status" value="1"/>
</dbReference>
<dbReference type="Gene3D" id="3.40.920.10">
    <property type="entry name" value="Pyruvate-ferredoxin oxidoreductase, PFOR, domain III"/>
    <property type="match status" value="1"/>
</dbReference>
<evidence type="ECO:0000256" key="2">
    <source>
        <dbReference type="SAM" id="Phobius"/>
    </source>
</evidence>
<dbReference type="NCBIfam" id="TIGR03710">
    <property type="entry name" value="OAFO_sf"/>
    <property type="match status" value="1"/>
</dbReference>
<evidence type="ECO:0000313" key="4">
    <source>
        <dbReference type="EMBL" id="XAU14411.1"/>
    </source>
</evidence>
<dbReference type="InterPro" id="IPR019752">
    <property type="entry name" value="Pyrv/ketoisovalerate_OxRed_cat"/>
</dbReference>
<proteinExistence type="predicted"/>
<dbReference type="Pfam" id="PF09990">
    <property type="entry name" value="DUF2231"/>
    <property type="match status" value="1"/>
</dbReference>
<keyword evidence="2" id="KW-1133">Transmembrane helix</keyword>
<dbReference type="PANTHER" id="PTHR32154:SF20">
    <property type="entry name" value="2-OXOGLUTARATE OXIDOREDUCTASE SUBUNIT KORA"/>
    <property type="match status" value="1"/>
</dbReference>
<dbReference type="InterPro" id="IPR002880">
    <property type="entry name" value="Pyrv_Fd/Flavodoxin_OxRdtase_N"/>
</dbReference>
<dbReference type="InterPro" id="IPR019251">
    <property type="entry name" value="DUF2231_TM"/>
</dbReference>
<dbReference type="SUPFAM" id="SSF55856">
    <property type="entry name" value="Cytochrome b5-like heme/steroid binding domain"/>
    <property type="match status" value="1"/>
</dbReference>
<dbReference type="RefSeq" id="WP_345972144.1">
    <property type="nucleotide sequence ID" value="NZ_CP147920.1"/>
</dbReference>
<feature type="transmembrane region" description="Helical" evidence="2">
    <location>
        <begin position="174"/>
        <end position="198"/>
    </location>
</feature>
<evidence type="ECO:0000259" key="3">
    <source>
        <dbReference type="SMART" id="SM01117"/>
    </source>
</evidence>
<dbReference type="InterPro" id="IPR002869">
    <property type="entry name" value="Pyrv_flavodox_OxRed_cen"/>
</dbReference>
<feature type="transmembrane region" description="Helical" evidence="2">
    <location>
        <begin position="136"/>
        <end position="162"/>
    </location>
</feature>
<dbReference type="InterPro" id="IPR036400">
    <property type="entry name" value="Cyt_B5-like_heme/steroid_sf"/>
</dbReference>
<evidence type="ECO:0000313" key="5">
    <source>
        <dbReference type="Proteomes" id="UP001447842"/>
    </source>
</evidence>
<feature type="domain" description="Cytochrome b5 heme-binding" evidence="3">
    <location>
        <begin position="1"/>
        <end position="73"/>
    </location>
</feature>
<dbReference type="InterPro" id="IPR022367">
    <property type="entry name" value="2-oxoacid/accept_OxRdtase_asu"/>
</dbReference>
<evidence type="ECO:0000256" key="1">
    <source>
        <dbReference type="ARBA" id="ARBA00023002"/>
    </source>
</evidence>
<feature type="transmembrane region" description="Helical" evidence="2">
    <location>
        <begin position="210"/>
        <end position="229"/>
    </location>
</feature>
<sequence length="855" mass="91865">MTPRELAAYDGRDGRPAYVAYKGKIYDVSESPMWAEGNHQGMHQAGRDLTPMLEGAPHGDEVFERYSVIGTLDAEPELKARADAPPPDANKERRRRWQALYRRYHPHPMTVHFPIALHLFSALMDLLFFAVPTALYAAAVFYTFLAATVMGAVAMVPGLISWRINYGGTWRRPFAVKIVLSVAMLLAGIVAIMLYLEAPGIVYTMSAEGITYHAIVLLTGLGVIVLGYYGGKITWGESMPYPQAKEAPVSTAAAASVPSPQTGAKLPSAGRYEVPFAADPFMPPLQRHMPASSTPPATGQSLSILIGGAAGMGIDTLEKVLSDAFVRSGYYVYSSKEFMSRVRGGSNTTLIRIADTPLEAPCWEVDLFIALDALALTHAAPRLSAQTVVLTDERFSAEAPGAIAVAMQREAQRLGDPRYANTYAAGLVYGMLGLETDALKASVQARFARDEGNVLAAEAGADAGRTLQHPPLPPLPYSHPEGAAVLHLMDGTTACGFGFLAGGCNFVASYPMSPSTGVLNFMAGMSKRFEIAVEQSEDEIASIHLVMGAWYAGARALTTTSGGGFALMGEGISLSGITETPAVVYLAQRPGPATGLPTRSEQGDLNLALHSGHGPFPRIILAPGSLHECVELGHLAFELADRWQLPVIVLSDQYLADTMAMTGDVDFAAFEQRRYIAPASETYNRYADTPSGISPRAVPGGGEGLVCSDGHEHDARGQITEDFRVREAMVAKRARKAEGIVAEVWPPEVRGTGSIAVIGWGSSRGAIAEALARLGDDRTCQVHFAWVHPLNPEQLAFLQTYDYRIVVENNADGAFAEQLALHGVRVDRRILQSNGFAYFADQLAQELAAVIKERA</sequence>
<keyword evidence="1" id="KW-0560">Oxidoreductase</keyword>
<dbReference type="InterPro" id="IPR001199">
    <property type="entry name" value="Cyt_B5-like_heme/steroid-bd"/>
</dbReference>
<dbReference type="SUPFAM" id="SSF52518">
    <property type="entry name" value="Thiamin diphosphate-binding fold (THDP-binding)"/>
    <property type="match status" value="1"/>
</dbReference>
<protein>
    <submittedName>
        <fullName evidence="4">2-oxoacid:acceptor oxidoreductase subunit alpha</fullName>
    </submittedName>
</protein>
<gene>
    <name evidence="4" type="ORF">WCY31_09135</name>
</gene>
<dbReference type="Proteomes" id="UP001447842">
    <property type="component" value="Chromosome"/>
</dbReference>
<name>A0ABZ3H799_9BACT</name>
<dbReference type="Gene3D" id="3.40.50.970">
    <property type="match status" value="1"/>
</dbReference>
<dbReference type="InterPro" id="IPR029061">
    <property type="entry name" value="THDP-binding"/>
</dbReference>
<accession>A0ABZ3H799</accession>
<dbReference type="Pfam" id="PF00173">
    <property type="entry name" value="Cyt-b5"/>
    <property type="match status" value="1"/>
</dbReference>
<dbReference type="PANTHER" id="PTHR32154">
    <property type="entry name" value="PYRUVATE-FLAVODOXIN OXIDOREDUCTASE-RELATED"/>
    <property type="match status" value="1"/>
</dbReference>
<dbReference type="InterPro" id="IPR009014">
    <property type="entry name" value="Transketo_C/PFOR_II"/>
</dbReference>
<keyword evidence="5" id="KW-1185">Reference proteome</keyword>
<dbReference type="Pfam" id="PF01855">
    <property type="entry name" value="POR_N"/>
    <property type="match status" value="1"/>
</dbReference>
<dbReference type="Gene3D" id="3.10.120.10">
    <property type="entry name" value="Cytochrome b5-like heme/steroid binding domain"/>
    <property type="match status" value="1"/>
</dbReference>
<dbReference type="InterPro" id="IPR050722">
    <property type="entry name" value="Pyruvate:ferred/Flavod_OxRd"/>
</dbReference>
<organism evidence="4 5">
    <name type="scientific">Sulfurimonas diazotrophicus</name>
    <dbReference type="NCBI Taxonomy" id="3131939"/>
    <lineage>
        <taxon>Bacteria</taxon>
        <taxon>Pseudomonadati</taxon>
        <taxon>Campylobacterota</taxon>
        <taxon>Epsilonproteobacteria</taxon>
        <taxon>Campylobacterales</taxon>
        <taxon>Sulfurimonadaceae</taxon>
        <taxon>Sulfurimonas</taxon>
    </lineage>
</organism>
<dbReference type="Gene3D" id="3.40.50.920">
    <property type="match status" value="1"/>
</dbReference>
<keyword evidence="2" id="KW-0812">Transmembrane</keyword>
<feature type="transmembrane region" description="Helical" evidence="2">
    <location>
        <begin position="111"/>
        <end position="130"/>
    </location>
</feature>
<dbReference type="SMART" id="SM01117">
    <property type="entry name" value="Cyt-b5"/>
    <property type="match status" value="1"/>
</dbReference>
<keyword evidence="2" id="KW-0472">Membrane</keyword>
<dbReference type="Pfam" id="PF01558">
    <property type="entry name" value="POR"/>
    <property type="match status" value="1"/>
</dbReference>
<dbReference type="SUPFAM" id="SSF53323">
    <property type="entry name" value="Pyruvate-ferredoxin oxidoreductase, PFOR, domain III"/>
    <property type="match status" value="1"/>
</dbReference>